<dbReference type="EMBL" id="PEXT01000036">
    <property type="protein sequence ID" value="PIS43354.1"/>
    <property type="molecule type" value="Genomic_DNA"/>
</dbReference>
<accession>A0A2H0YXY4</accession>
<reference evidence="6" key="1">
    <citation type="submission" date="2017-09" db="EMBL/GenBank/DDBJ databases">
        <title>Depth-based differentiation of microbial function through sediment-hosted aquifers and enrichment of novel symbionts in the deep terrestrial subsurface.</title>
        <authorList>
            <person name="Probst A.J."/>
            <person name="Ladd B."/>
            <person name="Jarett J.K."/>
            <person name="Geller-Mcgrath D.E."/>
            <person name="Sieber C.M.K."/>
            <person name="Emerson J.B."/>
            <person name="Anantharaman K."/>
            <person name="Thomas B.C."/>
            <person name="Malmstrom R."/>
            <person name="Stieglmeier M."/>
            <person name="Klingl A."/>
            <person name="Woyke T."/>
            <person name="Ryan C.M."/>
            <person name="Banfield J.F."/>
        </authorList>
    </citation>
    <scope>NUCLEOTIDE SEQUENCE [LARGE SCALE GENOMIC DNA]</scope>
</reference>
<feature type="chain" id="PRO_5013675221" evidence="4">
    <location>
        <begin position="29"/>
        <end position="636"/>
    </location>
</feature>
<keyword evidence="1" id="KW-0175">Coiled coil</keyword>
<gene>
    <name evidence="5" type="ORF">COT23_01730</name>
</gene>
<feature type="transmembrane region" description="Helical" evidence="3">
    <location>
        <begin position="323"/>
        <end position="342"/>
    </location>
</feature>
<evidence type="ECO:0000256" key="4">
    <source>
        <dbReference type="SAM" id="SignalP"/>
    </source>
</evidence>
<keyword evidence="3" id="KW-0472">Membrane</keyword>
<evidence type="ECO:0000256" key="1">
    <source>
        <dbReference type="SAM" id="Coils"/>
    </source>
</evidence>
<evidence type="ECO:0000256" key="3">
    <source>
        <dbReference type="SAM" id="Phobius"/>
    </source>
</evidence>
<comment type="caution">
    <text evidence="5">The sequence shown here is derived from an EMBL/GenBank/DDBJ whole genome shotgun (WGS) entry which is preliminary data.</text>
</comment>
<feature type="signal peptide" evidence="4">
    <location>
        <begin position="1"/>
        <end position="28"/>
    </location>
</feature>
<dbReference type="Proteomes" id="UP000228687">
    <property type="component" value="Unassembled WGS sequence"/>
</dbReference>
<feature type="region of interest" description="Disordered" evidence="2">
    <location>
        <begin position="587"/>
        <end position="636"/>
    </location>
</feature>
<feature type="transmembrane region" description="Helical" evidence="3">
    <location>
        <begin position="120"/>
        <end position="141"/>
    </location>
</feature>
<keyword evidence="4" id="KW-0732">Signal</keyword>
<evidence type="ECO:0000313" key="6">
    <source>
        <dbReference type="Proteomes" id="UP000228687"/>
    </source>
</evidence>
<feature type="transmembrane region" description="Helical" evidence="3">
    <location>
        <begin position="271"/>
        <end position="293"/>
    </location>
</feature>
<feature type="transmembrane region" description="Helical" evidence="3">
    <location>
        <begin position="44"/>
        <end position="68"/>
    </location>
</feature>
<feature type="transmembrane region" description="Helical" evidence="3">
    <location>
        <begin position="89"/>
        <end position="108"/>
    </location>
</feature>
<feature type="compositionally biased region" description="Basic and acidic residues" evidence="2">
    <location>
        <begin position="589"/>
        <end position="600"/>
    </location>
</feature>
<evidence type="ECO:0000256" key="2">
    <source>
        <dbReference type="SAM" id="MobiDB-lite"/>
    </source>
</evidence>
<sequence>MKRSFYIPFITLTLVLCVMVLYAPVAHAGNEVINSEYNFVMTKIMTLFAWLVGVSAVILDNVVYYTVVTMGTYVKNLVAVDTTWRILRDIANIMLIFGFLGAGIATILNVDKFGWKTKMLPMLLVAAVSLNFSLFVCEAMIDGANLVATQFYTQINGGQITGTKHTDVGSIYRVSNEGISSKLMNQLGLQTLYNAATGENRDTMFKGDNPWYIGFMGIILFMVTAFVMFSLAFILIARFVALIFFIIFSPIGFMGLAIPQMKNRADQWWKHFLEQIITAPVLLLLLYVALAVITDEQFLTGFGEKPNFLALFGEGEKMNLQSFVGAMLPFLVAIGLLLVVVIKAKSMSAWGAGWATKTASRLSGAKLIAGGLGATGRYGVGMPSRYLAKGLRNTGFGRTFIGRGMVDKLEKTAGRSFDVRNTALGGKLAGSAGLNMGVGHKGGYEGALKERVASYERARVGIVGSRDVTKEEMNTISEARAQASETRSAYSEAQREYDKNKAEVEQIESSTIDLNKQAKLEVAKSNLAISSEKLNETRKQHKEALGTAKKMIADTRTAVSEKGRKAVYQERLANKWGIIPVFGTAASESTKKHVKEEKNKQTLSGAIENYMKSKASSQKVEKEEGEKKEKPPEEKK</sequence>
<keyword evidence="3" id="KW-1133">Transmembrane helix</keyword>
<dbReference type="AlphaFoldDB" id="A0A2H0YXY4"/>
<evidence type="ECO:0000313" key="5">
    <source>
        <dbReference type="EMBL" id="PIS43354.1"/>
    </source>
</evidence>
<feature type="transmembrane region" description="Helical" evidence="3">
    <location>
        <begin position="211"/>
        <end position="233"/>
    </location>
</feature>
<feature type="coiled-coil region" evidence="1">
    <location>
        <begin position="476"/>
        <end position="540"/>
    </location>
</feature>
<name>A0A2H0YXY4_9BACT</name>
<protein>
    <submittedName>
        <fullName evidence="5">Uncharacterized protein</fullName>
    </submittedName>
</protein>
<proteinExistence type="predicted"/>
<feature type="compositionally biased region" description="Basic and acidic residues" evidence="2">
    <location>
        <begin position="619"/>
        <end position="636"/>
    </location>
</feature>
<feature type="transmembrane region" description="Helical" evidence="3">
    <location>
        <begin position="239"/>
        <end position="259"/>
    </location>
</feature>
<keyword evidence="3" id="KW-0812">Transmembrane</keyword>
<organism evidence="5 6">
    <name type="scientific">Candidatus Kaiserbacteria bacterium CG08_land_8_20_14_0_20_50_21</name>
    <dbReference type="NCBI Taxonomy" id="1974604"/>
    <lineage>
        <taxon>Bacteria</taxon>
        <taxon>Candidatus Kaiseribacteriota</taxon>
    </lineage>
</organism>